<gene>
    <name evidence="1" type="ORF">J2W95_001229</name>
</gene>
<proteinExistence type="predicted"/>
<organism evidence="1 2">
    <name type="scientific">Flavobacterium granuli</name>
    <dbReference type="NCBI Taxonomy" id="280093"/>
    <lineage>
        <taxon>Bacteria</taxon>
        <taxon>Pseudomonadati</taxon>
        <taxon>Bacteroidota</taxon>
        <taxon>Flavobacteriia</taxon>
        <taxon>Flavobacteriales</taxon>
        <taxon>Flavobacteriaceae</taxon>
        <taxon>Flavobacterium</taxon>
    </lineage>
</organism>
<sequence>MRKLIHSSFELDLTPFKISDTEENNWFSDSFFLKYSFPFEIDLEIDLDIAFGFISQFNSDDVKTYFDLLYVHGDKIEQAVLEVESIQEKLSCTLRFGFEQLPSFDKKLSQLSLANFTLESGTTIFDHAQSVITKTWPEVNYNFPQVHVDRYDTSEGIWENFGGILNNRVSGSFLENTVDTVEDITYNRNVMQPLPYILHILQRGMVDAGYTLSGKILTDERITKACLYGDVDYFKKPTLQEPLDIIQMSEDATITTGTQTQNFYYNVVLAAPGKYNIQGTIKSLRWSNYWCYFRIKYRNTILFDQKSSPTNWDHGTTFRTYDVDITFETIADANPNDITIEGYINYTEEQTIIDLSVLTLVLFDSSGTAIASVLNENKVDLTKAVADITFGDFVKVIKNWFNYDLDIVGKLAVMNPVEDEINYEDAEDLQFAEIKRPLRKFTQGNSFELKFQDVESTVYKFEPVFQNKDGVSYSNYTTDDKTSTIEVNALPLPLLTSNGVQTAHAFESNDSKVFLVKYDGLYNGNNLAQSNTEYLLPAIHPIYWQKWFEFRIFAQAFTWSFKAWDEQLQKIKAKTKIFAYNRYHIIKNINRTETTPEQFTVEIETNTLK</sequence>
<evidence type="ECO:0000313" key="2">
    <source>
        <dbReference type="Proteomes" id="UP001261871"/>
    </source>
</evidence>
<evidence type="ECO:0000313" key="1">
    <source>
        <dbReference type="EMBL" id="MDR6844538.1"/>
    </source>
</evidence>
<dbReference type="RefSeq" id="WP_310004999.1">
    <property type="nucleotide sequence ID" value="NZ_JAVDTX010000002.1"/>
</dbReference>
<accession>A0ABU1S0H8</accession>
<keyword evidence="2" id="KW-1185">Reference proteome</keyword>
<protein>
    <submittedName>
        <fullName evidence="1">Uncharacterized protein</fullName>
    </submittedName>
</protein>
<dbReference type="EMBL" id="JAVDTX010000002">
    <property type="protein sequence ID" value="MDR6844538.1"/>
    <property type="molecule type" value="Genomic_DNA"/>
</dbReference>
<comment type="caution">
    <text evidence="1">The sequence shown here is derived from an EMBL/GenBank/DDBJ whole genome shotgun (WGS) entry which is preliminary data.</text>
</comment>
<name>A0ABU1S0H8_9FLAO</name>
<dbReference type="Proteomes" id="UP001261871">
    <property type="component" value="Unassembled WGS sequence"/>
</dbReference>
<reference evidence="1 2" key="1">
    <citation type="submission" date="2023-07" db="EMBL/GenBank/DDBJ databases">
        <title>Sorghum-associated microbial communities from plants grown in Nebraska, USA.</title>
        <authorList>
            <person name="Schachtman D."/>
        </authorList>
    </citation>
    <scope>NUCLEOTIDE SEQUENCE [LARGE SCALE GENOMIC DNA]</scope>
    <source>
        <strain evidence="1 2">BE124</strain>
    </source>
</reference>